<keyword evidence="6 10" id="KW-0812">Transmembrane</keyword>
<dbReference type="GO" id="GO:0009297">
    <property type="term" value="P:pilus assembly"/>
    <property type="evidence" value="ECO:0007669"/>
    <property type="project" value="InterPro"/>
</dbReference>
<evidence type="ECO:0000256" key="3">
    <source>
        <dbReference type="ARBA" id="ARBA00022448"/>
    </source>
</evidence>
<name>A0A2J0PV14_9ENTR</name>
<reference evidence="14 15" key="1">
    <citation type="journal article" date="2017" name="J. Antimicrob. Chemother.">
        <title>Characterization of the population structure, drug resistance mechanisms and plasmids of the community-associated Enterobacter cloacae complex in China.</title>
        <authorList>
            <person name="Zhou K."/>
            <person name="Yu W."/>
            <person name="Cao X."/>
            <person name="Shen P."/>
            <person name="Lu H."/>
            <person name="Luo Q."/>
            <person name="Rossen J.W.A."/>
            <person name="Xiao Y."/>
        </authorList>
    </citation>
    <scope>NUCLEOTIDE SEQUENCE [LARGE SCALE GENOMIC DNA]</scope>
    <source>
        <strain evidence="14 15">ECC904</strain>
    </source>
</reference>
<dbReference type="FunFam" id="2.60.40.2610:FF:000001">
    <property type="entry name" value="Outer membrane fimbrial usher protein"/>
    <property type="match status" value="1"/>
</dbReference>
<feature type="domain" description="PapC-like C-terminal" evidence="12">
    <location>
        <begin position="743"/>
        <end position="809"/>
    </location>
</feature>
<dbReference type="GO" id="GO:0015473">
    <property type="term" value="F:fimbrial usher porin activity"/>
    <property type="evidence" value="ECO:0007669"/>
    <property type="project" value="InterPro"/>
</dbReference>
<evidence type="ECO:0000256" key="4">
    <source>
        <dbReference type="ARBA" id="ARBA00022452"/>
    </source>
</evidence>
<evidence type="ECO:0000256" key="10">
    <source>
        <dbReference type="RuleBase" id="RU003884"/>
    </source>
</evidence>
<dbReference type="Gene3D" id="2.60.40.2610">
    <property type="entry name" value="Outer membrane usher protein FimD, plug domain"/>
    <property type="match status" value="1"/>
</dbReference>
<dbReference type="InterPro" id="IPR025949">
    <property type="entry name" value="PapC-like_C"/>
</dbReference>
<comment type="subcellular location">
    <subcellularLocation>
        <location evidence="1 10">Cell outer membrane</location>
        <topology evidence="1 10">Multi-pass membrane protein</topology>
    </subcellularLocation>
</comment>
<dbReference type="SUPFAM" id="SSF141729">
    <property type="entry name" value="FimD N-terminal domain-like"/>
    <property type="match status" value="1"/>
</dbReference>
<evidence type="ECO:0000313" key="15">
    <source>
        <dbReference type="Proteomes" id="UP000229974"/>
    </source>
</evidence>
<dbReference type="Gene3D" id="2.60.40.2070">
    <property type="match status" value="1"/>
</dbReference>
<evidence type="ECO:0000259" key="13">
    <source>
        <dbReference type="Pfam" id="PF13954"/>
    </source>
</evidence>
<keyword evidence="7 11" id="KW-0732">Signal</keyword>
<feature type="domain" description="PapC N-terminal" evidence="13">
    <location>
        <begin position="27"/>
        <end position="172"/>
    </location>
</feature>
<comment type="caution">
    <text evidence="14">The sequence shown here is derived from an EMBL/GenBank/DDBJ whole genome shotgun (WGS) entry which is preliminary data.</text>
</comment>
<keyword evidence="9 10" id="KW-0998">Cell outer membrane</keyword>
<dbReference type="EMBL" id="NEEW01000011">
    <property type="protein sequence ID" value="PJD80910.1"/>
    <property type="molecule type" value="Genomic_DNA"/>
</dbReference>
<feature type="signal peptide" evidence="11">
    <location>
        <begin position="1"/>
        <end position="24"/>
    </location>
</feature>
<dbReference type="InterPro" id="IPR042186">
    <property type="entry name" value="FimD_plug_dom"/>
</dbReference>
<feature type="chain" id="PRO_5014339315" evidence="11">
    <location>
        <begin position="25"/>
        <end position="826"/>
    </location>
</feature>
<dbReference type="Pfam" id="PF13953">
    <property type="entry name" value="PapC_C"/>
    <property type="match status" value="1"/>
</dbReference>
<dbReference type="InterPro" id="IPR043142">
    <property type="entry name" value="PapC-like_C_sf"/>
</dbReference>
<evidence type="ECO:0000256" key="6">
    <source>
        <dbReference type="ARBA" id="ARBA00022692"/>
    </source>
</evidence>
<dbReference type="Pfam" id="PF00577">
    <property type="entry name" value="Usher"/>
    <property type="match status" value="1"/>
</dbReference>
<comment type="similarity">
    <text evidence="2 10">Belongs to the fimbrial export usher family.</text>
</comment>
<gene>
    <name evidence="14" type="ORF">B9Q30_20210</name>
</gene>
<dbReference type="STRING" id="301102.BFV66_21780"/>
<dbReference type="Pfam" id="PF13954">
    <property type="entry name" value="PapC_N"/>
    <property type="match status" value="1"/>
</dbReference>
<dbReference type="PANTHER" id="PTHR30451">
    <property type="entry name" value="OUTER MEMBRANE USHER PROTEIN"/>
    <property type="match status" value="1"/>
</dbReference>
<dbReference type="RefSeq" id="WP_052946555.1">
    <property type="nucleotide sequence ID" value="NZ_CP060480.1"/>
</dbReference>
<evidence type="ECO:0000256" key="11">
    <source>
        <dbReference type="SAM" id="SignalP"/>
    </source>
</evidence>
<dbReference type="InterPro" id="IPR025885">
    <property type="entry name" value="PapC_N"/>
</dbReference>
<dbReference type="Gene3D" id="3.10.20.410">
    <property type="match status" value="1"/>
</dbReference>
<dbReference type="AlphaFoldDB" id="A0A2J0PV14"/>
<evidence type="ECO:0000256" key="5">
    <source>
        <dbReference type="ARBA" id="ARBA00022558"/>
    </source>
</evidence>
<accession>A0A2J0PV14</accession>
<dbReference type="PANTHER" id="PTHR30451:SF21">
    <property type="entry name" value="FIMBRIAL USHER DOMAIN-CONTAINING PROTEIN YDET-RELATED"/>
    <property type="match status" value="1"/>
</dbReference>
<evidence type="ECO:0000256" key="7">
    <source>
        <dbReference type="ARBA" id="ARBA00022729"/>
    </source>
</evidence>
<keyword evidence="8 10" id="KW-0472">Membrane</keyword>
<dbReference type="Proteomes" id="UP000229974">
    <property type="component" value="Unassembled WGS sequence"/>
</dbReference>
<keyword evidence="5 10" id="KW-1029">Fimbrium biogenesis</keyword>
<evidence type="ECO:0000313" key="14">
    <source>
        <dbReference type="EMBL" id="PJD80910.1"/>
    </source>
</evidence>
<evidence type="ECO:0000256" key="9">
    <source>
        <dbReference type="ARBA" id="ARBA00023237"/>
    </source>
</evidence>
<dbReference type="Gene3D" id="2.60.40.3110">
    <property type="match status" value="1"/>
</dbReference>
<proteinExistence type="inferred from homology"/>
<evidence type="ECO:0000256" key="1">
    <source>
        <dbReference type="ARBA" id="ARBA00004571"/>
    </source>
</evidence>
<dbReference type="InterPro" id="IPR018030">
    <property type="entry name" value="Fimbrial_membr_usher_CS"/>
</dbReference>
<evidence type="ECO:0000256" key="8">
    <source>
        <dbReference type="ARBA" id="ARBA00023136"/>
    </source>
</evidence>
<keyword evidence="4" id="KW-1134">Transmembrane beta strand</keyword>
<protein>
    <submittedName>
        <fullName evidence="14">Export and assembly usher protein of type 1 fimbriae</fullName>
    </submittedName>
</protein>
<evidence type="ECO:0000259" key="12">
    <source>
        <dbReference type="Pfam" id="PF13953"/>
    </source>
</evidence>
<dbReference type="GO" id="GO:0009279">
    <property type="term" value="C:cell outer membrane"/>
    <property type="evidence" value="ECO:0007669"/>
    <property type="project" value="UniProtKB-SubCell"/>
</dbReference>
<dbReference type="InterPro" id="IPR037224">
    <property type="entry name" value="PapC_N_sf"/>
</dbReference>
<dbReference type="PROSITE" id="PS01151">
    <property type="entry name" value="FIMBRIAL_USHER"/>
    <property type="match status" value="1"/>
</dbReference>
<dbReference type="InterPro" id="IPR000015">
    <property type="entry name" value="Fimb_usher"/>
</dbReference>
<evidence type="ECO:0000256" key="2">
    <source>
        <dbReference type="ARBA" id="ARBA00008064"/>
    </source>
</evidence>
<organism evidence="14 15">
    <name type="scientific">Enterobacter hormaechei</name>
    <dbReference type="NCBI Taxonomy" id="158836"/>
    <lineage>
        <taxon>Bacteria</taxon>
        <taxon>Pseudomonadati</taxon>
        <taxon>Pseudomonadota</taxon>
        <taxon>Gammaproteobacteria</taxon>
        <taxon>Enterobacterales</taxon>
        <taxon>Enterobacteriaceae</taxon>
        <taxon>Enterobacter</taxon>
        <taxon>Enterobacter cloacae complex</taxon>
    </lineage>
</organism>
<sequence length="826" mass="90442">MSFRLFRYAPLSVLLLSFSRAGMAEDYFDPAALELSSTEQKTADLHYFSEKGGQMPGTWLVTLEINGREERHQEITFVNEKGSLQPVFSVSLLEALGVNVRAIPAFSRLQEGETFTHLADFIPAARTSYDFNQQRLFLSLPQAAMKHRSRGYVPQSQWDDGIPAAFTDYSLSGGQAHHQRGVTTSSYLSLRNGINLGAWRLRNTSAWSHSDAGGDHFQSQSSWLTRDIRRLNSQLRIGDAWTAGDVFDSVAFRGVQLTSSESMLLDSQRGFAPTIRGVAHSFAKVSVSQNGYVIYETWVAAGPFIINDLLPGAQSGDLQVTVTESDGSTRVFTQPYSAVPFMRRLGSLKYSLNAGRFHSGSGDARSPEFVEGAFFYGLLSRMTVYGGFRTASNYQAGAIGVGRGFGAFGSLGIDDTLAKSRLPNGKSAMGQAWRIQYQKDFSATGTAFNLASYRYASRNYYEFSELNQSDSQQLQLNNRRSRSQVTFSQTLGQFGSLSVSAWMQDYWHTSGQDKTIHIGWYTSWRGISWGAGYDYTDSALEQHPDRTVSFNVNVPLGHWLPDSSVSYFINHNNRGMTTQQVSLNGSALANRNLNYSVQQSKASEGQADSTSLALQYNGGYGNVSLGYDHSRSGSNASLGLAGGVIATQYGVTLSQPLGDTVALLRVPGAANVEPEGYNGIHTDSRGYAVMPTLSAYRKNTVSLDTATLGENVDVEQSGLTLIPTSGAVVLANYKTHIGYRVLFSLRYHGEPLPFGAQAEVVEQNRHSANRSMVADGGQAYLSGVPERGTLRVSWYQDGEQQQCQTPFRLGKAHMAPGIATLSVECH</sequence>
<keyword evidence="3 10" id="KW-0813">Transport</keyword>
<dbReference type="OrthoDB" id="6554712at2"/>